<keyword evidence="2" id="KW-1185">Reference proteome</keyword>
<dbReference type="SUPFAM" id="SSF50985">
    <property type="entry name" value="RCC1/BLIP-II"/>
    <property type="match status" value="1"/>
</dbReference>
<evidence type="ECO:0000313" key="1">
    <source>
        <dbReference type="EMBL" id="CAE7362586.1"/>
    </source>
</evidence>
<proteinExistence type="predicted"/>
<protein>
    <submittedName>
        <fullName evidence="1">PpsA protein</fullName>
    </submittedName>
</protein>
<dbReference type="InterPro" id="IPR009091">
    <property type="entry name" value="RCC1/BLIP-II"/>
</dbReference>
<sequence>NLLSGSGQLLRGTDTLADAGLQLGDALTFQIRQVAVAASSTAFAAILGDGSVATWGQASAGG</sequence>
<dbReference type="AlphaFoldDB" id="A0A812QAR1"/>
<gene>
    <name evidence="1" type="primary">ppsA</name>
    <name evidence="1" type="ORF">SNEC2469_LOCUS9587</name>
</gene>
<name>A0A812QAR1_9DINO</name>
<organism evidence="1 2">
    <name type="scientific">Symbiodinium necroappetens</name>
    <dbReference type="NCBI Taxonomy" id="1628268"/>
    <lineage>
        <taxon>Eukaryota</taxon>
        <taxon>Sar</taxon>
        <taxon>Alveolata</taxon>
        <taxon>Dinophyceae</taxon>
        <taxon>Suessiales</taxon>
        <taxon>Symbiodiniaceae</taxon>
        <taxon>Symbiodinium</taxon>
    </lineage>
</organism>
<comment type="caution">
    <text evidence="1">The sequence shown here is derived from an EMBL/GenBank/DDBJ whole genome shotgun (WGS) entry which is preliminary data.</text>
</comment>
<evidence type="ECO:0000313" key="2">
    <source>
        <dbReference type="Proteomes" id="UP000601435"/>
    </source>
</evidence>
<feature type="non-terminal residue" evidence="1">
    <location>
        <position position="1"/>
    </location>
</feature>
<dbReference type="Proteomes" id="UP000601435">
    <property type="component" value="Unassembled WGS sequence"/>
</dbReference>
<feature type="non-terminal residue" evidence="1">
    <location>
        <position position="62"/>
    </location>
</feature>
<reference evidence="1" key="1">
    <citation type="submission" date="2021-02" db="EMBL/GenBank/DDBJ databases">
        <authorList>
            <person name="Dougan E. K."/>
            <person name="Rhodes N."/>
            <person name="Thang M."/>
            <person name="Chan C."/>
        </authorList>
    </citation>
    <scope>NUCLEOTIDE SEQUENCE</scope>
</reference>
<accession>A0A812QAR1</accession>
<dbReference type="EMBL" id="CAJNJA010015488">
    <property type="protein sequence ID" value="CAE7362586.1"/>
    <property type="molecule type" value="Genomic_DNA"/>
</dbReference>